<gene>
    <name evidence="2" type="ORF">FRE64_01580</name>
</gene>
<protein>
    <submittedName>
        <fullName evidence="2">Uncharacterized protein</fullName>
    </submittedName>
</protein>
<keyword evidence="1" id="KW-1133">Transmembrane helix</keyword>
<accession>A0A5B8NIH5</accession>
<keyword evidence="1" id="KW-0812">Transmembrane</keyword>
<dbReference type="AlphaFoldDB" id="A0A5B8NIH5"/>
<reference evidence="2" key="1">
    <citation type="submission" date="2019-08" db="EMBL/GenBank/DDBJ databases">
        <title>Carotenoids and Carotenoid Binding Proteins in the Halophilic Cyanobacterium Euhalothece sp. ZM00.</title>
        <authorList>
            <person name="Cho S.M."/>
            <person name="Song J.Y."/>
            <person name="Park Y.-I."/>
        </authorList>
    </citation>
    <scope>NUCLEOTIDE SEQUENCE [LARGE SCALE GENOMIC DNA]</scope>
    <source>
        <strain evidence="2">Z-M001</strain>
    </source>
</reference>
<evidence type="ECO:0000313" key="2">
    <source>
        <dbReference type="EMBL" id="QDZ38746.1"/>
    </source>
</evidence>
<keyword evidence="3" id="KW-1185">Reference proteome</keyword>
<dbReference type="EMBL" id="CP042326">
    <property type="protein sequence ID" value="QDZ38746.1"/>
    <property type="molecule type" value="Genomic_DNA"/>
</dbReference>
<sequence>MFLTPKSGLLLLISCVAAIAAVGSVFELSYGDPRYGVMVTSAILSASIPLTGLALWLAIQDARANLK</sequence>
<name>A0A5B8NIH5_9CHRO</name>
<proteinExistence type="predicted"/>
<dbReference type="Proteomes" id="UP000318453">
    <property type="component" value="Chromosome"/>
</dbReference>
<dbReference type="RefSeq" id="WP_146294357.1">
    <property type="nucleotide sequence ID" value="NZ_CP042326.1"/>
</dbReference>
<evidence type="ECO:0000313" key="3">
    <source>
        <dbReference type="Proteomes" id="UP000318453"/>
    </source>
</evidence>
<organism evidence="2 3">
    <name type="scientific">Euhalothece natronophila Z-M001</name>
    <dbReference type="NCBI Taxonomy" id="522448"/>
    <lineage>
        <taxon>Bacteria</taxon>
        <taxon>Bacillati</taxon>
        <taxon>Cyanobacteriota</taxon>
        <taxon>Cyanophyceae</taxon>
        <taxon>Oscillatoriophycideae</taxon>
        <taxon>Chroococcales</taxon>
        <taxon>Halothecacae</taxon>
        <taxon>Halothece cluster</taxon>
        <taxon>Euhalothece</taxon>
    </lineage>
</organism>
<dbReference type="OrthoDB" id="515719at2"/>
<dbReference type="KEGG" id="enn:FRE64_01580"/>
<keyword evidence="1" id="KW-0472">Membrane</keyword>
<evidence type="ECO:0000256" key="1">
    <source>
        <dbReference type="SAM" id="Phobius"/>
    </source>
</evidence>
<feature type="transmembrane region" description="Helical" evidence="1">
    <location>
        <begin position="39"/>
        <end position="59"/>
    </location>
</feature>